<reference evidence="1 2" key="1">
    <citation type="submission" date="2018-05" db="EMBL/GenBank/DDBJ databases">
        <title>Amnibacterium sp. M8JJ-5, whole genome shotgun sequence.</title>
        <authorList>
            <person name="Tuo L."/>
        </authorList>
    </citation>
    <scope>NUCLEOTIDE SEQUENCE [LARGE SCALE GENOMIC DNA]</scope>
    <source>
        <strain evidence="1 2">M8JJ-5</strain>
    </source>
</reference>
<name>A0A2V1HMK8_9MICO</name>
<comment type="caution">
    <text evidence="1">The sequence shown here is derived from an EMBL/GenBank/DDBJ whole genome shotgun (WGS) entry which is preliminary data.</text>
</comment>
<dbReference type="AlphaFoldDB" id="A0A2V1HMK8"/>
<dbReference type="EMBL" id="QEOP01000003">
    <property type="protein sequence ID" value="PVZ93651.1"/>
    <property type="molecule type" value="Genomic_DNA"/>
</dbReference>
<dbReference type="OrthoDB" id="9770427at2"/>
<dbReference type="Gene3D" id="3.40.50.1820">
    <property type="entry name" value="alpha/beta hydrolase"/>
    <property type="match status" value="1"/>
</dbReference>
<protein>
    <submittedName>
        <fullName evidence="1">Alpha/beta hydrolase</fullName>
    </submittedName>
</protein>
<dbReference type="SUPFAM" id="SSF53474">
    <property type="entry name" value="alpha/beta-Hydrolases"/>
    <property type="match status" value="1"/>
</dbReference>
<keyword evidence="1" id="KW-0378">Hydrolase</keyword>
<dbReference type="GO" id="GO:0016787">
    <property type="term" value="F:hydrolase activity"/>
    <property type="evidence" value="ECO:0007669"/>
    <property type="project" value="UniProtKB-KW"/>
</dbReference>
<sequence length="217" mass="23946">MLDYAYASYWQVQGFLFRVRPGDYLIEGAPKTPVLLIPGVYETWQFLRPIADHLRDAGHPVHVLPTLRRNTGAVPASADLVLDRLRALDLRGVIVVAHSKGGLIGKLAMLRDTDGRIERMIAVASPFSGSRYARYIRVRSLRVFSPNDPTLREIAAQLEVNARITSIWGSFDPHIPGGSHLDGATNVRLHGAGHFRIIGSRELLDELDRSLAAPPTG</sequence>
<dbReference type="InterPro" id="IPR029058">
    <property type="entry name" value="AB_hydrolase_fold"/>
</dbReference>
<keyword evidence="2" id="KW-1185">Reference proteome</keyword>
<evidence type="ECO:0000313" key="2">
    <source>
        <dbReference type="Proteomes" id="UP000244893"/>
    </source>
</evidence>
<evidence type="ECO:0000313" key="1">
    <source>
        <dbReference type="EMBL" id="PVZ93651.1"/>
    </source>
</evidence>
<gene>
    <name evidence="1" type="ORF">DDQ50_14760</name>
</gene>
<dbReference type="Proteomes" id="UP000244893">
    <property type="component" value="Unassembled WGS sequence"/>
</dbReference>
<proteinExistence type="predicted"/>
<accession>A0A2V1HMK8</accession>
<organism evidence="1 2">
    <name type="scientific">Amnibacterium flavum</name>
    <dbReference type="NCBI Taxonomy" id="2173173"/>
    <lineage>
        <taxon>Bacteria</taxon>
        <taxon>Bacillati</taxon>
        <taxon>Actinomycetota</taxon>
        <taxon>Actinomycetes</taxon>
        <taxon>Micrococcales</taxon>
        <taxon>Microbacteriaceae</taxon>
        <taxon>Amnibacterium</taxon>
    </lineage>
</organism>